<dbReference type="EMBL" id="KN831946">
    <property type="protein sequence ID" value="KIO13751.1"/>
    <property type="molecule type" value="Genomic_DNA"/>
</dbReference>
<feature type="compositionally biased region" description="Low complexity" evidence="7">
    <location>
        <begin position="312"/>
        <end position="323"/>
    </location>
</feature>
<dbReference type="InterPro" id="IPR040038">
    <property type="entry name" value="TIPIN/Csm3/Swi3"/>
</dbReference>
<dbReference type="InterPro" id="IPR012923">
    <property type="entry name" value="Csm3"/>
</dbReference>
<feature type="region of interest" description="Disordered" evidence="7">
    <location>
        <begin position="1"/>
        <end position="153"/>
    </location>
</feature>
<dbReference type="GO" id="GO:0031297">
    <property type="term" value="P:replication fork processing"/>
    <property type="evidence" value="ECO:0007669"/>
    <property type="project" value="UniProtKB-UniRule"/>
</dbReference>
<feature type="compositionally biased region" description="Basic and acidic residues" evidence="7">
    <location>
        <begin position="96"/>
        <end position="105"/>
    </location>
</feature>
<keyword evidence="3 6" id="KW-0227">DNA damage</keyword>
<dbReference type="HOGENOM" id="CLU_050882_0_0_1"/>
<feature type="compositionally biased region" description="Basic and acidic residues" evidence="7">
    <location>
        <begin position="331"/>
        <end position="340"/>
    </location>
</feature>
<evidence type="ECO:0000256" key="1">
    <source>
        <dbReference type="ARBA" id="ARBA00004123"/>
    </source>
</evidence>
<keyword evidence="4 6" id="KW-0539">Nucleus</keyword>
<dbReference type="Pfam" id="PF07962">
    <property type="entry name" value="Swi3"/>
    <property type="match status" value="1"/>
</dbReference>
<dbReference type="GO" id="GO:0006974">
    <property type="term" value="P:DNA damage response"/>
    <property type="evidence" value="ECO:0007669"/>
    <property type="project" value="UniProtKB-KW"/>
</dbReference>
<sequence>MSLDDIWDAPVASPAKPTSIKDASSPVKRPRQSLFISDSESDYERPPKRATQASAPDPDIEALFADIDENAADKANNDEEEDLTYKPLAPALDIAKLSREAEARHARERRTKIPASSPPPPDLPADKGAKTKGGNGKGKGGEDEDKKERRRPLYLDEERLIGPSGLPQLIKDLKGFKPKGKTHEHSDLNRLLQVYQFWAHRMYPKTPFRDTINRVEKLCHSKRMQVRLSVWRDESKGLVNGRKLEPEDQELIDLTEGDSKAAKHDIQEEGNDELLPSRALSLPPTSSEPDDDDFDMDAVIKAEEERLAALRAANDATSISTPASPKPSPSKHKERDHTDNMDEEAMWAEFDNQPVLDRPPNNVAKAPIINLTRDEDEDMWDIVNELDQGEQVQQAKSGSSSMCMEMPISSVVSASPTKESNSGNASRPTNDEGWEEMYYDVV</sequence>
<feature type="region of interest" description="Disordered" evidence="7">
    <location>
        <begin position="412"/>
        <end position="442"/>
    </location>
</feature>
<evidence type="ECO:0000313" key="10">
    <source>
        <dbReference type="Proteomes" id="UP000054217"/>
    </source>
</evidence>
<organism evidence="9 10">
    <name type="scientific">Pisolithus tinctorius Marx 270</name>
    <dbReference type="NCBI Taxonomy" id="870435"/>
    <lineage>
        <taxon>Eukaryota</taxon>
        <taxon>Fungi</taxon>
        <taxon>Dikarya</taxon>
        <taxon>Basidiomycota</taxon>
        <taxon>Agaricomycotina</taxon>
        <taxon>Agaricomycetes</taxon>
        <taxon>Agaricomycetidae</taxon>
        <taxon>Boletales</taxon>
        <taxon>Sclerodermatineae</taxon>
        <taxon>Pisolithaceae</taxon>
        <taxon>Pisolithus</taxon>
    </lineage>
</organism>
<dbReference type="GO" id="GO:0003677">
    <property type="term" value="F:DNA binding"/>
    <property type="evidence" value="ECO:0007669"/>
    <property type="project" value="TreeGrafter"/>
</dbReference>
<feature type="region of interest" description="Disordered" evidence="7">
    <location>
        <begin position="256"/>
        <end position="294"/>
    </location>
</feature>
<dbReference type="PANTHER" id="PTHR13220">
    <property type="entry name" value="TIMELESS INTERACTING-RELATED"/>
    <property type="match status" value="1"/>
</dbReference>
<evidence type="ECO:0000259" key="8">
    <source>
        <dbReference type="Pfam" id="PF07962"/>
    </source>
</evidence>
<comment type="function">
    <text evidence="6">Plays an important role in the control of DNA replication and the maintenance of replication fork stability.</text>
</comment>
<evidence type="ECO:0000313" key="9">
    <source>
        <dbReference type="EMBL" id="KIO13751.1"/>
    </source>
</evidence>
<reference evidence="10" key="2">
    <citation type="submission" date="2015-01" db="EMBL/GenBank/DDBJ databases">
        <title>Evolutionary Origins and Diversification of the Mycorrhizal Mutualists.</title>
        <authorList>
            <consortium name="DOE Joint Genome Institute"/>
            <consortium name="Mycorrhizal Genomics Consortium"/>
            <person name="Kohler A."/>
            <person name="Kuo A."/>
            <person name="Nagy L.G."/>
            <person name="Floudas D."/>
            <person name="Copeland A."/>
            <person name="Barry K.W."/>
            <person name="Cichocki N."/>
            <person name="Veneault-Fourrey C."/>
            <person name="LaButti K."/>
            <person name="Lindquist E.A."/>
            <person name="Lipzen A."/>
            <person name="Lundell T."/>
            <person name="Morin E."/>
            <person name="Murat C."/>
            <person name="Riley R."/>
            <person name="Ohm R."/>
            <person name="Sun H."/>
            <person name="Tunlid A."/>
            <person name="Henrissat B."/>
            <person name="Grigoriev I.V."/>
            <person name="Hibbett D.S."/>
            <person name="Martin F."/>
        </authorList>
    </citation>
    <scope>NUCLEOTIDE SEQUENCE [LARGE SCALE GENOMIC DNA]</scope>
    <source>
        <strain evidence="10">Marx 270</strain>
    </source>
</reference>
<dbReference type="PANTHER" id="PTHR13220:SF11">
    <property type="entry name" value="TIMELESS-INTERACTING PROTEIN"/>
    <property type="match status" value="1"/>
</dbReference>
<dbReference type="STRING" id="870435.A0A0C3PWL4"/>
<comment type="similarity">
    <text evidence="2 6">Belongs to the CSM3 family.</text>
</comment>
<gene>
    <name evidence="9" type="ORF">M404DRAFT_993290</name>
</gene>
<feature type="compositionally biased region" description="Acidic residues" evidence="7">
    <location>
        <begin position="432"/>
        <end position="442"/>
    </location>
</feature>
<keyword evidence="10" id="KW-1185">Reference proteome</keyword>
<evidence type="ECO:0000256" key="7">
    <source>
        <dbReference type="SAM" id="MobiDB-lite"/>
    </source>
</evidence>
<feature type="domain" description="Chromosome segregation in meiosis protein 3" evidence="8">
    <location>
        <begin position="155"/>
        <end position="235"/>
    </location>
</feature>
<protein>
    <recommendedName>
        <fullName evidence="6">Chromosome segregation in meiosis protein</fullName>
    </recommendedName>
</protein>
<evidence type="ECO:0000256" key="4">
    <source>
        <dbReference type="ARBA" id="ARBA00023242"/>
    </source>
</evidence>
<evidence type="ECO:0000256" key="3">
    <source>
        <dbReference type="ARBA" id="ARBA00022763"/>
    </source>
</evidence>
<keyword evidence="5 6" id="KW-0131">Cell cycle</keyword>
<dbReference type="Proteomes" id="UP000054217">
    <property type="component" value="Unassembled WGS sequence"/>
</dbReference>
<name>A0A0C3PWL4_PISTI</name>
<dbReference type="OrthoDB" id="437078at2759"/>
<dbReference type="GO" id="GO:0031298">
    <property type="term" value="C:replication fork protection complex"/>
    <property type="evidence" value="ECO:0007669"/>
    <property type="project" value="TreeGrafter"/>
</dbReference>
<feature type="region of interest" description="Disordered" evidence="7">
    <location>
        <begin position="312"/>
        <end position="362"/>
    </location>
</feature>
<comment type="subcellular location">
    <subcellularLocation>
        <location evidence="1 6">Nucleus</location>
    </subcellularLocation>
</comment>
<dbReference type="GO" id="GO:0043111">
    <property type="term" value="P:replication fork arrest"/>
    <property type="evidence" value="ECO:0007669"/>
    <property type="project" value="TreeGrafter"/>
</dbReference>
<proteinExistence type="inferred from homology"/>
<feature type="compositionally biased region" description="Polar residues" evidence="7">
    <location>
        <begin position="412"/>
        <end position="428"/>
    </location>
</feature>
<feature type="compositionally biased region" description="Basic and acidic residues" evidence="7">
    <location>
        <begin position="257"/>
        <end position="267"/>
    </location>
</feature>
<dbReference type="InParanoid" id="A0A0C3PWL4"/>
<evidence type="ECO:0000256" key="2">
    <source>
        <dbReference type="ARBA" id="ARBA00006075"/>
    </source>
</evidence>
<feature type="compositionally biased region" description="Basic and acidic residues" evidence="7">
    <location>
        <begin position="139"/>
        <end position="153"/>
    </location>
</feature>
<accession>A0A0C3PWL4</accession>
<reference evidence="9 10" key="1">
    <citation type="submission" date="2014-04" db="EMBL/GenBank/DDBJ databases">
        <authorList>
            <consortium name="DOE Joint Genome Institute"/>
            <person name="Kuo A."/>
            <person name="Kohler A."/>
            <person name="Costa M.D."/>
            <person name="Nagy L.G."/>
            <person name="Floudas D."/>
            <person name="Copeland A."/>
            <person name="Barry K.W."/>
            <person name="Cichocki N."/>
            <person name="Veneault-Fourrey C."/>
            <person name="LaButti K."/>
            <person name="Lindquist E.A."/>
            <person name="Lipzen A."/>
            <person name="Lundell T."/>
            <person name="Morin E."/>
            <person name="Murat C."/>
            <person name="Sun H."/>
            <person name="Tunlid A."/>
            <person name="Henrissat B."/>
            <person name="Grigoriev I.V."/>
            <person name="Hibbett D.S."/>
            <person name="Martin F."/>
            <person name="Nordberg H.P."/>
            <person name="Cantor M.N."/>
            <person name="Hua S.X."/>
        </authorList>
    </citation>
    <scope>NUCLEOTIDE SEQUENCE [LARGE SCALE GENOMIC DNA]</scope>
    <source>
        <strain evidence="9 10">Marx 270</strain>
    </source>
</reference>
<dbReference type="AlphaFoldDB" id="A0A0C3PWL4"/>
<dbReference type="GO" id="GO:0000076">
    <property type="term" value="P:DNA replication checkpoint signaling"/>
    <property type="evidence" value="ECO:0007669"/>
    <property type="project" value="UniProtKB-UniRule"/>
</dbReference>
<evidence type="ECO:0000256" key="5">
    <source>
        <dbReference type="ARBA" id="ARBA00023306"/>
    </source>
</evidence>
<evidence type="ECO:0000256" key="6">
    <source>
        <dbReference type="RuleBase" id="RU366049"/>
    </source>
</evidence>